<feature type="region of interest" description="Disordered" evidence="1">
    <location>
        <begin position="105"/>
        <end position="126"/>
    </location>
</feature>
<dbReference type="AlphaFoldDB" id="A0A9Q1D6A7"/>
<evidence type="ECO:0000313" key="5">
    <source>
        <dbReference type="Proteomes" id="UP001152803"/>
    </source>
</evidence>
<evidence type="ECO:0000256" key="1">
    <source>
        <dbReference type="SAM" id="MobiDB-lite"/>
    </source>
</evidence>
<evidence type="ECO:0000259" key="3">
    <source>
        <dbReference type="Pfam" id="PF06916"/>
    </source>
</evidence>
<comment type="caution">
    <text evidence="4">The sequence shown here is derived from an EMBL/GenBank/DDBJ whole genome shotgun (WGS) entry which is preliminary data.</text>
</comment>
<feature type="compositionally biased region" description="Polar residues" evidence="1">
    <location>
        <begin position="192"/>
        <end position="202"/>
    </location>
</feature>
<feature type="compositionally biased region" description="Basic and acidic residues" evidence="1">
    <location>
        <begin position="172"/>
        <end position="187"/>
    </location>
</feature>
<protein>
    <recommendedName>
        <fullName evidence="3">DUF1279 domain-containing protein</fullName>
    </recommendedName>
</protein>
<dbReference type="GO" id="GO:0005739">
    <property type="term" value="C:mitochondrion"/>
    <property type="evidence" value="ECO:0007669"/>
    <property type="project" value="TreeGrafter"/>
</dbReference>
<dbReference type="Pfam" id="PF06916">
    <property type="entry name" value="FAM210A-B_dom"/>
    <property type="match status" value="1"/>
</dbReference>
<keyword evidence="2" id="KW-1133">Transmembrane helix</keyword>
<feature type="transmembrane region" description="Helical" evidence="2">
    <location>
        <begin position="237"/>
        <end position="260"/>
    </location>
</feature>
<proteinExistence type="predicted"/>
<accession>A0A9Q1D6A7</accession>
<dbReference type="InterPro" id="IPR009688">
    <property type="entry name" value="FAM210A/B-like_dom"/>
</dbReference>
<organism evidence="4 5">
    <name type="scientific">Conger conger</name>
    <name type="common">Conger eel</name>
    <name type="synonym">Muraena conger</name>
    <dbReference type="NCBI Taxonomy" id="82655"/>
    <lineage>
        <taxon>Eukaryota</taxon>
        <taxon>Metazoa</taxon>
        <taxon>Chordata</taxon>
        <taxon>Craniata</taxon>
        <taxon>Vertebrata</taxon>
        <taxon>Euteleostomi</taxon>
        <taxon>Actinopterygii</taxon>
        <taxon>Neopterygii</taxon>
        <taxon>Teleostei</taxon>
        <taxon>Anguilliformes</taxon>
        <taxon>Congridae</taxon>
        <taxon>Conger</taxon>
    </lineage>
</organism>
<dbReference type="InterPro" id="IPR045866">
    <property type="entry name" value="FAM210A/B-like"/>
</dbReference>
<evidence type="ECO:0000256" key="2">
    <source>
        <dbReference type="SAM" id="Phobius"/>
    </source>
</evidence>
<keyword evidence="2" id="KW-0812">Transmembrane</keyword>
<keyword evidence="2" id="KW-0472">Membrane</keyword>
<keyword evidence="5" id="KW-1185">Reference proteome</keyword>
<reference evidence="4" key="1">
    <citation type="journal article" date="2023" name="Science">
        <title>Genome structures resolve the early diversification of teleost fishes.</title>
        <authorList>
            <person name="Parey E."/>
            <person name="Louis A."/>
            <person name="Montfort J."/>
            <person name="Bouchez O."/>
            <person name="Roques C."/>
            <person name="Iampietro C."/>
            <person name="Lluch J."/>
            <person name="Castinel A."/>
            <person name="Donnadieu C."/>
            <person name="Desvignes T."/>
            <person name="Floi Bucao C."/>
            <person name="Jouanno E."/>
            <person name="Wen M."/>
            <person name="Mejri S."/>
            <person name="Dirks R."/>
            <person name="Jansen H."/>
            <person name="Henkel C."/>
            <person name="Chen W.J."/>
            <person name="Zahm M."/>
            <person name="Cabau C."/>
            <person name="Klopp C."/>
            <person name="Thompson A.W."/>
            <person name="Robinson-Rechavi M."/>
            <person name="Braasch I."/>
            <person name="Lecointre G."/>
            <person name="Bobe J."/>
            <person name="Postlethwait J.H."/>
            <person name="Berthelot C."/>
            <person name="Roest Crollius H."/>
            <person name="Guiguen Y."/>
        </authorList>
    </citation>
    <scope>NUCLEOTIDE SEQUENCE</scope>
    <source>
        <strain evidence="4">Concon-B</strain>
    </source>
</reference>
<name>A0A9Q1D6A7_CONCO</name>
<dbReference type="Proteomes" id="UP001152803">
    <property type="component" value="Unassembled WGS sequence"/>
</dbReference>
<dbReference type="PANTHER" id="PTHR21377">
    <property type="entry name" value="PROTEIN FAM210B, MITOCHONDRIAL"/>
    <property type="match status" value="1"/>
</dbReference>
<feature type="compositionally biased region" description="Pro residues" evidence="1">
    <location>
        <begin position="210"/>
        <end position="219"/>
    </location>
</feature>
<feature type="region of interest" description="Disordered" evidence="1">
    <location>
        <begin position="170"/>
        <end position="224"/>
    </location>
</feature>
<dbReference type="PANTHER" id="PTHR21377:SF0">
    <property type="entry name" value="PROTEIN FAM210B, MITOCHONDRIAL"/>
    <property type="match status" value="1"/>
</dbReference>
<feature type="domain" description="DUF1279" evidence="3">
    <location>
        <begin position="228"/>
        <end position="315"/>
    </location>
</feature>
<dbReference type="OrthoDB" id="426386at2759"/>
<gene>
    <name evidence="4" type="ORF">COCON_G00183980</name>
</gene>
<sequence>MYSCWGMRMRLTTIQRFNSYDMKIQVEGTRLKGYISCALHNHHKSPCNRQLYEDFDENHLHLFSLRGGSRITENNSQKSWGPKRFIEAAHLGRQSTPCVSVPTSAQSSYHLRNRHNTGSPFFGETRSDTHTRRFQRLGVIEPGFLTFGAGRVRLVFPTTAVQMRASSTAVAQKREALPEDTAADLKADQPQGEASGTGTQGPATAEPKPEGPQPPGPEPEGPKLNKTQQLKKLFKEYGAVAIVAHIGISLTSLGICYLVISSGIDMASILSKLGFSEAIVRSKMAAGTSTFVLAYAVHKLLLPVRGTLTLASVPLIVRYCRRTGLFKPPATPP</sequence>
<dbReference type="EMBL" id="JAFJMO010000013">
    <property type="protein sequence ID" value="KAJ8259386.1"/>
    <property type="molecule type" value="Genomic_DNA"/>
</dbReference>
<evidence type="ECO:0000313" key="4">
    <source>
        <dbReference type="EMBL" id="KAJ8259386.1"/>
    </source>
</evidence>